<organism evidence="4 5">
    <name type="scientific">Panagrolaimus superbus</name>
    <dbReference type="NCBI Taxonomy" id="310955"/>
    <lineage>
        <taxon>Eukaryota</taxon>
        <taxon>Metazoa</taxon>
        <taxon>Ecdysozoa</taxon>
        <taxon>Nematoda</taxon>
        <taxon>Chromadorea</taxon>
        <taxon>Rhabditida</taxon>
        <taxon>Tylenchina</taxon>
        <taxon>Panagrolaimomorpha</taxon>
        <taxon>Panagrolaimoidea</taxon>
        <taxon>Panagrolaimidae</taxon>
        <taxon>Panagrolaimus</taxon>
    </lineage>
</organism>
<name>A0A914YMT7_9BILA</name>
<feature type="region of interest" description="Disordered" evidence="2">
    <location>
        <begin position="109"/>
        <end position="272"/>
    </location>
</feature>
<dbReference type="PANTHER" id="PTHR24637">
    <property type="entry name" value="COLLAGEN"/>
    <property type="match status" value="1"/>
</dbReference>
<feature type="compositionally biased region" description="Gly residues" evidence="2">
    <location>
        <begin position="199"/>
        <end position="208"/>
    </location>
</feature>
<protein>
    <submittedName>
        <fullName evidence="5">Nematode cuticle collagen N-terminal domain-containing protein</fullName>
    </submittedName>
</protein>
<reference evidence="5" key="1">
    <citation type="submission" date="2022-11" db="UniProtKB">
        <authorList>
            <consortium name="WormBaseParasite"/>
        </authorList>
    </citation>
    <scope>IDENTIFICATION</scope>
</reference>
<feature type="domain" description="Nematode cuticle collagen N-terminal" evidence="3">
    <location>
        <begin position="8"/>
        <end position="60"/>
    </location>
</feature>
<evidence type="ECO:0000256" key="1">
    <source>
        <dbReference type="ARBA" id="ARBA00022737"/>
    </source>
</evidence>
<keyword evidence="4" id="KW-1185">Reference proteome</keyword>
<dbReference type="SMART" id="SM01088">
    <property type="entry name" value="Col_cuticle_N"/>
    <property type="match status" value="1"/>
</dbReference>
<dbReference type="Pfam" id="PF01484">
    <property type="entry name" value="Col_cuticle_N"/>
    <property type="match status" value="1"/>
</dbReference>
<sequence>MSTKETKVIVGISAACSSLALLACLAVIPNLYKTIHEIHEEVQDSIQVFRVETDSAWIELMDIQISVTPPSQPRENPFNSIFRQKRHNYSKLPAWCHCEPVKIKCPLGPPGPPGKPGMPGVPGKKGPKGKDNSSTHPPVTCPPRDSACIKCPAGPPGPKGEDGFPGPPGPNGKKGEEGKTGKQGKPGPLGPPGDAGTLGEAGPGGLPGKPGKDAQRQMSKPGKKGPSGNPGKAGDAGPNGKPGKVGDEGAPGAIGPPGQQGKKGSDGKPGKVGGPGLPVTLLTALVRNGQQFLLTDFIIKTILNLIKKNFAYFS</sequence>
<accession>A0A914YMT7</accession>
<dbReference type="InterPro" id="IPR008160">
    <property type="entry name" value="Collagen"/>
</dbReference>
<proteinExistence type="predicted"/>
<evidence type="ECO:0000256" key="2">
    <source>
        <dbReference type="SAM" id="MobiDB-lite"/>
    </source>
</evidence>
<dbReference type="Pfam" id="PF01391">
    <property type="entry name" value="Collagen"/>
    <property type="match status" value="2"/>
</dbReference>
<dbReference type="GO" id="GO:0042302">
    <property type="term" value="F:structural constituent of cuticle"/>
    <property type="evidence" value="ECO:0007669"/>
    <property type="project" value="InterPro"/>
</dbReference>
<dbReference type="PANTHER" id="PTHR24637:SF194">
    <property type="entry name" value="CUTICLE COLLAGEN 10-RELATED"/>
    <property type="match status" value="1"/>
</dbReference>
<dbReference type="WBParaSite" id="PSU_v2.g2025.t1">
    <property type="protein sequence ID" value="PSU_v2.g2025.t1"/>
    <property type="gene ID" value="PSU_v2.g2025"/>
</dbReference>
<evidence type="ECO:0000259" key="3">
    <source>
        <dbReference type="SMART" id="SM01088"/>
    </source>
</evidence>
<evidence type="ECO:0000313" key="4">
    <source>
        <dbReference type="Proteomes" id="UP000887577"/>
    </source>
</evidence>
<dbReference type="AlphaFoldDB" id="A0A914YMT7"/>
<dbReference type="Proteomes" id="UP000887577">
    <property type="component" value="Unplaced"/>
</dbReference>
<dbReference type="InterPro" id="IPR002486">
    <property type="entry name" value="Col_cuticle_N"/>
</dbReference>
<evidence type="ECO:0000313" key="5">
    <source>
        <dbReference type="WBParaSite" id="PSU_v2.g2025.t1"/>
    </source>
</evidence>
<feature type="compositionally biased region" description="Low complexity" evidence="2">
    <location>
        <begin position="248"/>
        <end position="262"/>
    </location>
</feature>
<keyword evidence="1" id="KW-0677">Repeat</keyword>
<dbReference type="PROSITE" id="PS51257">
    <property type="entry name" value="PROKAR_LIPOPROTEIN"/>
    <property type="match status" value="1"/>
</dbReference>